<evidence type="ECO:0000256" key="1">
    <source>
        <dbReference type="SAM" id="Coils"/>
    </source>
</evidence>
<name>A0ABV9LZ91_9ALTE</name>
<reference evidence="3" key="1">
    <citation type="journal article" date="2019" name="Int. J. Syst. Evol. Microbiol.">
        <title>The Global Catalogue of Microorganisms (GCM) 10K type strain sequencing project: providing services to taxonomists for standard genome sequencing and annotation.</title>
        <authorList>
            <consortium name="The Broad Institute Genomics Platform"/>
            <consortium name="The Broad Institute Genome Sequencing Center for Infectious Disease"/>
            <person name="Wu L."/>
            <person name="Ma J."/>
        </authorList>
    </citation>
    <scope>NUCLEOTIDE SEQUENCE [LARGE SCALE GENOMIC DNA]</scope>
    <source>
        <strain evidence="3">KACC 12507</strain>
    </source>
</reference>
<feature type="coiled-coil region" evidence="1">
    <location>
        <begin position="1"/>
        <end position="28"/>
    </location>
</feature>
<keyword evidence="3" id="KW-1185">Reference proteome</keyword>
<comment type="caution">
    <text evidence="2">The sequence shown here is derived from an EMBL/GenBank/DDBJ whole genome shotgun (WGS) entry which is preliminary data.</text>
</comment>
<evidence type="ECO:0000313" key="2">
    <source>
        <dbReference type="EMBL" id="MFC4701221.1"/>
    </source>
</evidence>
<evidence type="ECO:0000313" key="3">
    <source>
        <dbReference type="Proteomes" id="UP001595897"/>
    </source>
</evidence>
<protein>
    <recommendedName>
        <fullName evidence="4">PAS domain-containing protein</fullName>
    </recommendedName>
</protein>
<accession>A0ABV9LZ91</accession>
<dbReference type="Proteomes" id="UP001595897">
    <property type="component" value="Unassembled WGS sequence"/>
</dbReference>
<organism evidence="2 3">
    <name type="scientific">Glaciecola siphonariae</name>
    <dbReference type="NCBI Taxonomy" id="521012"/>
    <lineage>
        <taxon>Bacteria</taxon>
        <taxon>Pseudomonadati</taxon>
        <taxon>Pseudomonadota</taxon>
        <taxon>Gammaproteobacteria</taxon>
        <taxon>Alteromonadales</taxon>
        <taxon>Alteromonadaceae</taxon>
        <taxon>Glaciecola</taxon>
    </lineage>
</organism>
<dbReference type="Gene3D" id="3.30.450.20">
    <property type="entry name" value="PAS domain"/>
    <property type="match status" value="1"/>
</dbReference>
<sequence length="279" mass="31984">MSDSKAQLARLEQQLIRERTARKKAEDMLRVKTRELHAASEFGDFMTERLDLAIASAGEVVWEYAIAENNFYQYDGFKDGRGRIDLAASYTDVVNSYHFDDQKLADKLWQQLMNDEVSTIEFIARRYIPAHKMFRWNLVRGKKLHDKKTGKAVSVIGMFRDVHEQQLEHIAYRTIKGTFDASQVPGFICDFANQFIMVSDSLCLLLGIEKESLTQKQLHTLLPVEKIKQYQSADELSFVATLNTPKGEQSFLFKYSPLVQAPLNDGSLQYAVGFILPQK</sequence>
<proteinExistence type="predicted"/>
<dbReference type="RefSeq" id="WP_382409452.1">
    <property type="nucleotide sequence ID" value="NZ_JBHSGU010000005.1"/>
</dbReference>
<keyword evidence="1" id="KW-0175">Coiled coil</keyword>
<evidence type="ECO:0008006" key="4">
    <source>
        <dbReference type="Google" id="ProtNLM"/>
    </source>
</evidence>
<gene>
    <name evidence="2" type="ORF">ACFO4O_13695</name>
</gene>
<dbReference type="EMBL" id="JBHSGU010000005">
    <property type="protein sequence ID" value="MFC4701221.1"/>
    <property type="molecule type" value="Genomic_DNA"/>
</dbReference>